<comment type="caution">
    <text evidence="3">The sequence shown here is derived from an EMBL/GenBank/DDBJ whole genome shotgun (WGS) entry which is preliminary data.</text>
</comment>
<dbReference type="InterPro" id="IPR006311">
    <property type="entry name" value="TAT_signal"/>
</dbReference>
<evidence type="ECO:0000256" key="1">
    <source>
        <dbReference type="SAM" id="MobiDB-lite"/>
    </source>
</evidence>
<keyword evidence="4" id="KW-1185">Reference proteome</keyword>
<feature type="region of interest" description="Disordered" evidence="1">
    <location>
        <begin position="25"/>
        <end position="55"/>
    </location>
</feature>
<reference evidence="4" key="1">
    <citation type="journal article" date="2019" name="Int. J. Syst. Evol. Microbiol.">
        <title>The Global Catalogue of Microorganisms (GCM) 10K type strain sequencing project: providing services to taxonomists for standard genome sequencing and annotation.</title>
        <authorList>
            <consortium name="The Broad Institute Genomics Platform"/>
            <consortium name="The Broad Institute Genome Sequencing Center for Infectious Disease"/>
            <person name="Wu L."/>
            <person name="Ma J."/>
        </authorList>
    </citation>
    <scope>NUCLEOTIDE SEQUENCE [LARGE SCALE GENOMIC DNA]</scope>
    <source>
        <strain evidence="4">KACC 14249</strain>
    </source>
</reference>
<dbReference type="RefSeq" id="WP_345714629.1">
    <property type="nucleotide sequence ID" value="NZ_BAABFP010000002.1"/>
</dbReference>
<gene>
    <name evidence="3" type="ORF">ACFQDO_16220</name>
</gene>
<dbReference type="Proteomes" id="UP001596189">
    <property type="component" value="Unassembled WGS sequence"/>
</dbReference>
<sequence length="91" mass="9057">MNEHTRRTFLIGTGAAAAVGTAAAAGAAPATAVAGPDADPSSTRPPGSSTPGPVVAYVSDADSGQVTVMRGDDEVVLTDHDLARRLTGQVR</sequence>
<feature type="compositionally biased region" description="Low complexity" evidence="1">
    <location>
        <begin position="25"/>
        <end position="53"/>
    </location>
</feature>
<protein>
    <recommendedName>
        <fullName evidence="5">Twin-arginine translocation signal domain-containing protein</fullName>
    </recommendedName>
</protein>
<evidence type="ECO:0000313" key="3">
    <source>
        <dbReference type="EMBL" id="MFC6008682.1"/>
    </source>
</evidence>
<evidence type="ECO:0000313" key="4">
    <source>
        <dbReference type="Proteomes" id="UP001596189"/>
    </source>
</evidence>
<evidence type="ECO:0008006" key="5">
    <source>
        <dbReference type="Google" id="ProtNLM"/>
    </source>
</evidence>
<name>A0ABW1JII3_9ACTN</name>
<dbReference type="EMBL" id="JBHSRD010000006">
    <property type="protein sequence ID" value="MFC6008682.1"/>
    <property type="molecule type" value="Genomic_DNA"/>
</dbReference>
<keyword evidence="2" id="KW-0732">Signal</keyword>
<evidence type="ECO:0000256" key="2">
    <source>
        <dbReference type="SAM" id="SignalP"/>
    </source>
</evidence>
<dbReference type="PROSITE" id="PS51318">
    <property type="entry name" value="TAT"/>
    <property type="match status" value="1"/>
</dbReference>
<organism evidence="3 4">
    <name type="scientific">Angustibacter luteus</name>
    <dbReference type="NCBI Taxonomy" id="658456"/>
    <lineage>
        <taxon>Bacteria</taxon>
        <taxon>Bacillati</taxon>
        <taxon>Actinomycetota</taxon>
        <taxon>Actinomycetes</taxon>
        <taxon>Kineosporiales</taxon>
        <taxon>Kineosporiaceae</taxon>
    </lineage>
</organism>
<accession>A0ABW1JII3</accession>
<feature type="signal peptide" evidence="2">
    <location>
        <begin position="1"/>
        <end position="27"/>
    </location>
</feature>
<proteinExistence type="predicted"/>
<feature type="chain" id="PRO_5047343440" description="Twin-arginine translocation signal domain-containing protein" evidence="2">
    <location>
        <begin position="28"/>
        <end position="91"/>
    </location>
</feature>